<protein>
    <submittedName>
        <fullName evidence="1">Predicted protein</fullName>
    </submittedName>
</protein>
<reference evidence="1" key="1">
    <citation type="journal article" date="2011" name="Plant Physiol.">
        <title>Comprehensive sequence analysis of 24,783 barley full-length cDNAs derived from 12 clone libraries.</title>
        <authorList>
            <person name="Matsumoto T."/>
            <person name="Tanaka T."/>
            <person name="Sakai H."/>
            <person name="Amano N."/>
            <person name="Kanamori H."/>
            <person name="Kurita K."/>
            <person name="Kikuta A."/>
            <person name="Kamiya K."/>
            <person name="Yamamoto M."/>
            <person name="Ikawa H."/>
            <person name="Fujii N."/>
            <person name="Hori K."/>
            <person name="Itoh T."/>
            <person name="Sato K."/>
        </authorList>
    </citation>
    <scope>NUCLEOTIDE SEQUENCE</scope>
    <source>
        <tissue evidence="1">Shoot</tissue>
    </source>
</reference>
<accession>F2D1Z9</accession>
<proteinExistence type="evidence at transcript level"/>
<dbReference type="AlphaFoldDB" id="F2D1Z9"/>
<organism evidence="1">
    <name type="scientific">Hordeum vulgare subsp. vulgare</name>
    <name type="common">Domesticated barley</name>
    <dbReference type="NCBI Taxonomy" id="112509"/>
    <lineage>
        <taxon>Eukaryota</taxon>
        <taxon>Viridiplantae</taxon>
        <taxon>Streptophyta</taxon>
        <taxon>Embryophyta</taxon>
        <taxon>Tracheophyta</taxon>
        <taxon>Spermatophyta</taxon>
        <taxon>Magnoliopsida</taxon>
        <taxon>Liliopsida</taxon>
        <taxon>Poales</taxon>
        <taxon>Poaceae</taxon>
        <taxon>BOP clade</taxon>
        <taxon>Pooideae</taxon>
        <taxon>Triticodae</taxon>
        <taxon>Triticeae</taxon>
        <taxon>Hordeinae</taxon>
        <taxon>Hordeum</taxon>
    </lineage>
</organism>
<dbReference type="EMBL" id="AK357906">
    <property type="protein sequence ID" value="BAJ89120.1"/>
    <property type="molecule type" value="mRNA"/>
</dbReference>
<name>F2D1Z9_HORVV</name>
<evidence type="ECO:0000313" key="1">
    <source>
        <dbReference type="EMBL" id="BAJ89120.1"/>
    </source>
</evidence>
<sequence>MIAPYPAPPATKNSHVRGSMPPPMMASSAVRATIVRPRPPRRIRTPGHGSTSHFADHCSLPLFVTTAGTALPTSGSAAACLALVALRRSRSGARWPLAVHCVGARSTRAPPPPRSPMCGCPVQPEQDAPAGGELRRMRSTSARIRVTAADEDRPWAHLL</sequence>